<keyword evidence="2" id="KW-1185">Reference proteome</keyword>
<gene>
    <name evidence="1" type="ORF">SAMN05216195_112258</name>
</gene>
<evidence type="ECO:0000313" key="2">
    <source>
        <dbReference type="Proteomes" id="UP000199028"/>
    </source>
</evidence>
<dbReference type="EMBL" id="FOFT01000012">
    <property type="protein sequence ID" value="SES37779.1"/>
    <property type="molecule type" value="Genomic_DNA"/>
</dbReference>
<dbReference type="Proteomes" id="UP000199028">
    <property type="component" value="Unassembled WGS sequence"/>
</dbReference>
<dbReference type="AlphaFoldDB" id="A0A1H9WVE2"/>
<organism evidence="1 2">
    <name type="scientific">Lentzea flaviverrucosa</name>
    <dbReference type="NCBI Taxonomy" id="200379"/>
    <lineage>
        <taxon>Bacteria</taxon>
        <taxon>Bacillati</taxon>
        <taxon>Actinomycetota</taxon>
        <taxon>Actinomycetes</taxon>
        <taxon>Pseudonocardiales</taxon>
        <taxon>Pseudonocardiaceae</taxon>
        <taxon>Lentzea</taxon>
    </lineage>
</organism>
<evidence type="ECO:0000313" key="1">
    <source>
        <dbReference type="EMBL" id="SES37779.1"/>
    </source>
</evidence>
<protein>
    <submittedName>
        <fullName evidence="1">Uncharacterized protein</fullName>
    </submittedName>
</protein>
<sequence>MQAVSSTPRFVASAPVSAQDGWSPWFYNNNNFIDYAAAYRSLSDTLDFYCTIGYCGGYETHIYKATVVVAGNISRIVYHYKYRRFEM</sequence>
<proteinExistence type="predicted"/>
<reference evidence="2" key="1">
    <citation type="submission" date="2016-10" db="EMBL/GenBank/DDBJ databases">
        <authorList>
            <person name="Varghese N."/>
            <person name="Submissions S."/>
        </authorList>
    </citation>
    <scope>NUCLEOTIDE SEQUENCE [LARGE SCALE GENOMIC DNA]</scope>
    <source>
        <strain evidence="2">CGMCC 4.578</strain>
    </source>
</reference>
<name>A0A1H9WVE2_9PSEU</name>
<accession>A0A1H9WVE2</accession>